<dbReference type="EMBL" id="CP003600">
    <property type="protein sequence ID" value="AFY93274.1"/>
    <property type="molecule type" value="Genomic_DNA"/>
</dbReference>
<feature type="domain" description="RNA polymerase sigma-70 region 4" evidence="7">
    <location>
        <begin position="133"/>
        <end position="181"/>
    </location>
</feature>
<dbReference type="RefSeq" id="WP_015159429.1">
    <property type="nucleotide sequence ID" value="NC_019697.1"/>
</dbReference>
<dbReference type="PANTHER" id="PTHR43133">
    <property type="entry name" value="RNA POLYMERASE ECF-TYPE SIGMA FACTO"/>
    <property type="match status" value="1"/>
</dbReference>
<dbReference type="GO" id="GO:0016987">
    <property type="term" value="F:sigma factor activity"/>
    <property type="evidence" value="ECO:0007669"/>
    <property type="project" value="UniProtKB-KW"/>
</dbReference>
<proteinExistence type="inferred from homology"/>
<feature type="domain" description="RNA polymerase sigma-70 region 2" evidence="6">
    <location>
        <begin position="28"/>
        <end position="94"/>
    </location>
</feature>
<reference evidence="8 9" key="1">
    <citation type="submission" date="2012-05" db="EMBL/GenBank/DDBJ databases">
        <title>Finished chromosome of genome of Chamaesiphon sp. PCC 6605.</title>
        <authorList>
            <consortium name="US DOE Joint Genome Institute"/>
            <person name="Gugger M."/>
            <person name="Coursin T."/>
            <person name="Rippka R."/>
            <person name="Tandeau De Marsac N."/>
            <person name="Huntemann M."/>
            <person name="Wei C.-L."/>
            <person name="Han J."/>
            <person name="Detter J.C."/>
            <person name="Han C."/>
            <person name="Tapia R."/>
            <person name="Chen A."/>
            <person name="Kyrpides N."/>
            <person name="Mavromatis K."/>
            <person name="Markowitz V."/>
            <person name="Szeto E."/>
            <person name="Ivanova N."/>
            <person name="Pagani I."/>
            <person name="Pati A."/>
            <person name="Goodwin L."/>
            <person name="Nordberg H.P."/>
            <person name="Cantor M.N."/>
            <person name="Hua S.X."/>
            <person name="Woyke T."/>
            <person name="Kerfeld C.A."/>
        </authorList>
    </citation>
    <scope>NUCLEOTIDE SEQUENCE [LARGE SCALE GENOMIC DNA]</scope>
    <source>
        <strain evidence="9">ATCC 27169 / PCC 6605</strain>
    </source>
</reference>
<dbReference type="GO" id="GO:0006352">
    <property type="term" value="P:DNA-templated transcription initiation"/>
    <property type="evidence" value="ECO:0007669"/>
    <property type="project" value="InterPro"/>
</dbReference>
<keyword evidence="5" id="KW-0804">Transcription</keyword>
<dbReference type="SUPFAM" id="SSF88659">
    <property type="entry name" value="Sigma3 and sigma4 domains of RNA polymerase sigma factors"/>
    <property type="match status" value="1"/>
</dbReference>
<name>K9UGG3_CHAP6</name>
<evidence type="ECO:0000259" key="6">
    <source>
        <dbReference type="Pfam" id="PF04542"/>
    </source>
</evidence>
<dbReference type="Proteomes" id="UP000010366">
    <property type="component" value="Chromosome"/>
</dbReference>
<dbReference type="InterPro" id="IPR036388">
    <property type="entry name" value="WH-like_DNA-bd_sf"/>
</dbReference>
<gene>
    <name evidence="8" type="ORF">Cha6605_2191</name>
</gene>
<evidence type="ECO:0000256" key="4">
    <source>
        <dbReference type="ARBA" id="ARBA00023125"/>
    </source>
</evidence>
<dbReference type="STRING" id="1173020.Cha6605_2191"/>
<evidence type="ECO:0000259" key="7">
    <source>
        <dbReference type="Pfam" id="PF04545"/>
    </source>
</evidence>
<comment type="similarity">
    <text evidence="1">Belongs to the sigma-70 factor family. ECF subfamily.</text>
</comment>
<evidence type="ECO:0000313" key="8">
    <source>
        <dbReference type="EMBL" id="AFY93274.1"/>
    </source>
</evidence>
<evidence type="ECO:0000256" key="1">
    <source>
        <dbReference type="ARBA" id="ARBA00010641"/>
    </source>
</evidence>
<dbReference type="KEGG" id="cmp:Cha6605_2191"/>
<accession>K9UGG3</accession>
<dbReference type="NCBIfam" id="NF009172">
    <property type="entry name" value="PRK12519.1"/>
    <property type="match status" value="1"/>
</dbReference>
<dbReference type="PANTHER" id="PTHR43133:SF62">
    <property type="entry name" value="RNA POLYMERASE SIGMA FACTOR SIGZ"/>
    <property type="match status" value="1"/>
</dbReference>
<dbReference type="CDD" id="cd06171">
    <property type="entry name" value="Sigma70_r4"/>
    <property type="match status" value="1"/>
</dbReference>
<keyword evidence="2" id="KW-0805">Transcription regulation</keyword>
<keyword evidence="3" id="KW-0731">Sigma factor</keyword>
<dbReference type="OrthoDB" id="9784272at2"/>
<dbReference type="InterPro" id="IPR039425">
    <property type="entry name" value="RNA_pol_sigma-70-like"/>
</dbReference>
<dbReference type="eggNOG" id="COG1595">
    <property type="taxonomic scope" value="Bacteria"/>
</dbReference>
<protein>
    <submittedName>
        <fullName evidence="8">RNA polymerase sigma factor, sigma-70 family</fullName>
    </submittedName>
</protein>
<dbReference type="InterPro" id="IPR013324">
    <property type="entry name" value="RNA_pol_sigma_r3/r4-like"/>
</dbReference>
<keyword evidence="4" id="KW-0238">DNA-binding</keyword>
<dbReference type="AlphaFoldDB" id="K9UGG3"/>
<dbReference type="InterPro" id="IPR013325">
    <property type="entry name" value="RNA_pol_sigma_r2"/>
</dbReference>
<evidence type="ECO:0000313" key="9">
    <source>
        <dbReference type="Proteomes" id="UP000010366"/>
    </source>
</evidence>
<dbReference type="Pfam" id="PF04542">
    <property type="entry name" value="Sigma70_r2"/>
    <property type="match status" value="1"/>
</dbReference>
<dbReference type="Gene3D" id="1.10.10.10">
    <property type="entry name" value="Winged helix-like DNA-binding domain superfamily/Winged helix DNA-binding domain"/>
    <property type="match status" value="1"/>
</dbReference>
<evidence type="ECO:0000256" key="2">
    <source>
        <dbReference type="ARBA" id="ARBA00023015"/>
    </source>
</evidence>
<keyword evidence="9" id="KW-1185">Reference proteome</keyword>
<dbReference type="SUPFAM" id="SSF88946">
    <property type="entry name" value="Sigma2 domain of RNA polymerase sigma factors"/>
    <property type="match status" value="1"/>
</dbReference>
<dbReference type="InterPro" id="IPR014284">
    <property type="entry name" value="RNA_pol_sigma-70_dom"/>
</dbReference>
<dbReference type="Pfam" id="PF04545">
    <property type="entry name" value="Sigma70_r4"/>
    <property type="match status" value="1"/>
</dbReference>
<dbReference type="Gene3D" id="1.10.1740.10">
    <property type="match status" value="1"/>
</dbReference>
<dbReference type="InterPro" id="IPR007630">
    <property type="entry name" value="RNA_pol_sigma70_r4"/>
</dbReference>
<dbReference type="NCBIfam" id="TIGR02937">
    <property type="entry name" value="sigma70-ECF"/>
    <property type="match status" value="1"/>
</dbReference>
<evidence type="ECO:0000256" key="5">
    <source>
        <dbReference type="ARBA" id="ARBA00023163"/>
    </source>
</evidence>
<dbReference type="HOGENOM" id="CLU_047691_9_3_3"/>
<dbReference type="InterPro" id="IPR007627">
    <property type="entry name" value="RNA_pol_sigma70_r2"/>
</dbReference>
<organism evidence="8 9">
    <name type="scientific">Chamaesiphon minutus (strain ATCC 27169 / PCC 6605)</name>
    <dbReference type="NCBI Taxonomy" id="1173020"/>
    <lineage>
        <taxon>Bacteria</taxon>
        <taxon>Bacillati</taxon>
        <taxon>Cyanobacteriota</taxon>
        <taxon>Cyanophyceae</taxon>
        <taxon>Gomontiellales</taxon>
        <taxon>Chamaesiphonaceae</taxon>
        <taxon>Chamaesiphon</taxon>
    </lineage>
</organism>
<evidence type="ECO:0000256" key="3">
    <source>
        <dbReference type="ARBA" id="ARBA00023082"/>
    </source>
</evidence>
<sequence>MSKIHFDPPDADLIASLHQGNKNALSVLYDRYGGLVYTLALKLLDRPDEAEDLTQDIFLSFWKQDKFDPSRAKLSSYLCLLTRSRAIDKLRTRQSEQKSLQRFQQNIIPETDLPTPLDSVSLAEERAIVRESLASLSDRQRQILELSYYQNLSQSAIATQLDLPIGTVKTHARQGLIKLRQLLQSQIG</sequence>
<dbReference type="GO" id="GO:0003677">
    <property type="term" value="F:DNA binding"/>
    <property type="evidence" value="ECO:0007669"/>
    <property type="project" value="UniProtKB-KW"/>
</dbReference>